<evidence type="ECO:0000259" key="8">
    <source>
        <dbReference type="PROSITE" id="PS51462"/>
    </source>
</evidence>
<dbReference type="PROSITE" id="PS51462">
    <property type="entry name" value="NUDIX"/>
    <property type="match status" value="1"/>
</dbReference>
<evidence type="ECO:0000256" key="2">
    <source>
        <dbReference type="ARBA" id="ARBA00001946"/>
    </source>
</evidence>
<dbReference type="Gene3D" id="3.90.79.10">
    <property type="entry name" value="Nucleoside Triphosphate Pyrophosphohydrolase"/>
    <property type="match status" value="1"/>
</dbReference>
<dbReference type="PATRIC" id="fig|243231.5.peg.3376"/>
<dbReference type="CDD" id="cd03424">
    <property type="entry name" value="NUDIX_ADPRase_Nudt5_UGPPase_Nudt14"/>
    <property type="match status" value="1"/>
</dbReference>
<evidence type="ECO:0000256" key="3">
    <source>
        <dbReference type="ARBA" id="ARBA00007275"/>
    </source>
</evidence>
<organism evidence="9 10">
    <name type="scientific">Geobacter sulfurreducens (strain ATCC 51573 / DSM 12127 / PCA)</name>
    <dbReference type="NCBI Taxonomy" id="243231"/>
    <lineage>
        <taxon>Bacteria</taxon>
        <taxon>Pseudomonadati</taxon>
        <taxon>Thermodesulfobacteriota</taxon>
        <taxon>Desulfuromonadia</taxon>
        <taxon>Geobacterales</taxon>
        <taxon>Geobacteraceae</taxon>
        <taxon>Geobacter</taxon>
    </lineage>
</organism>
<dbReference type="PANTHER" id="PTHR11839">
    <property type="entry name" value="UDP/ADP-SUGAR PYROPHOSPHATASE"/>
    <property type="match status" value="1"/>
</dbReference>
<dbReference type="GO" id="GO:0005829">
    <property type="term" value="C:cytosol"/>
    <property type="evidence" value="ECO:0000318"/>
    <property type="project" value="GO_Central"/>
</dbReference>
<dbReference type="SUPFAM" id="SSF55811">
    <property type="entry name" value="Nudix"/>
    <property type="match status" value="1"/>
</dbReference>
<evidence type="ECO:0000256" key="4">
    <source>
        <dbReference type="ARBA" id="ARBA00016377"/>
    </source>
</evidence>
<dbReference type="KEGG" id="gsu:GSU3354"/>
<dbReference type="SMR" id="Q747B3"/>
<dbReference type="STRING" id="243231.GSU3354"/>
<evidence type="ECO:0000256" key="1">
    <source>
        <dbReference type="ARBA" id="ARBA00000847"/>
    </source>
</evidence>
<evidence type="ECO:0000313" key="9">
    <source>
        <dbReference type="EMBL" id="AAR36744.1"/>
    </source>
</evidence>
<dbReference type="FunCoup" id="Q747B3">
    <property type="interactions" value="351"/>
</dbReference>
<name>Q747B3_GEOSL</name>
<dbReference type="GO" id="GO:0006753">
    <property type="term" value="P:nucleoside phosphate metabolic process"/>
    <property type="evidence" value="ECO:0000318"/>
    <property type="project" value="GO_Central"/>
</dbReference>
<comment type="catalytic activity">
    <reaction evidence="1">
        <text>GDP-alpha-D-mannose + H2O = alpha-D-mannose 1-phosphate + GMP + 2 H(+)</text>
        <dbReference type="Rhea" id="RHEA:27978"/>
        <dbReference type="ChEBI" id="CHEBI:15377"/>
        <dbReference type="ChEBI" id="CHEBI:15378"/>
        <dbReference type="ChEBI" id="CHEBI:57527"/>
        <dbReference type="ChEBI" id="CHEBI:58115"/>
        <dbReference type="ChEBI" id="CHEBI:58409"/>
    </reaction>
</comment>
<dbReference type="eggNOG" id="COG0494">
    <property type="taxonomic scope" value="Bacteria"/>
</dbReference>
<dbReference type="FunFam" id="3.90.79.10:FF:000024">
    <property type="entry name" value="ADP-ribose pyrophosphatase"/>
    <property type="match status" value="1"/>
</dbReference>
<gene>
    <name evidence="9" type="primary">nudF</name>
    <name evidence="9" type="ordered locus">GSU3354</name>
</gene>
<evidence type="ECO:0000256" key="7">
    <source>
        <dbReference type="ARBA" id="ARBA00032272"/>
    </source>
</evidence>
<accession>Q747B3</accession>
<dbReference type="Proteomes" id="UP000000577">
    <property type="component" value="Chromosome"/>
</dbReference>
<feature type="domain" description="Nudix hydrolase" evidence="8">
    <location>
        <begin position="36"/>
        <end position="164"/>
    </location>
</feature>
<dbReference type="HOGENOM" id="CLU_062658_5_2_7"/>
<dbReference type="GO" id="GO:0019693">
    <property type="term" value="P:ribose phosphate metabolic process"/>
    <property type="evidence" value="ECO:0000318"/>
    <property type="project" value="GO_Central"/>
</dbReference>
<evidence type="ECO:0000256" key="6">
    <source>
        <dbReference type="ARBA" id="ARBA00032162"/>
    </source>
</evidence>
<dbReference type="RefSeq" id="WP_010943966.1">
    <property type="nucleotide sequence ID" value="NC_002939.5"/>
</dbReference>
<dbReference type="EnsemblBacteria" id="AAR36744">
    <property type="protein sequence ID" value="AAR36744"/>
    <property type="gene ID" value="GSU3354"/>
</dbReference>
<dbReference type="AlphaFoldDB" id="Q747B3"/>
<dbReference type="OrthoDB" id="9806150at2"/>
<comment type="cofactor">
    <cofactor evidence="2">
        <name>Mg(2+)</name>
        <dbReference type="ChEBI" id="CHEBI:18420"/>
    </cofactor>
</comment>
<dbReference type="GO" id="GO:0016787">
    <property type="term" value="F:hydrolase activity"/>
    <property type="evidence" value="ECO:0007669"/>
    <property type="project" value="UniProtKB-KW"/>
</dbReference>
<keyword evidence="10" id="KW-1185">Reference proteome</keyword>
<dbReference type="Pfam" id="PF00293">
    <property type="entry name" value="NUDIX"/>
    <property type="match status" value="1"/>
</dbReference>
<proteinExistence type="inferred from homology"/>
<dbReference type="InParanoid" id="Q747B3"/>
<protein>
    <recommendedName>
        <fullName evidence="4">GDP-mannose pyrophosphatase</fullName>
    </recommendedName>
    <alternativeName>
        <fullName evidence="6">GDP-mannose hydrolase</fullName>
    </alternativeName>
    <alternativeName>
        <fullName evidence="7">GDPMK</fullName>
    </alternativeName>
</protein>
<keyword evidence="5" id="KW-0378">Hydrolase</keyword>
<reference evidence="9 10" key="1">
    <citation type="journal article" date="2003" name="Science">
        <title>Genome of Geobacter sulfurreducens: metal reduction in subsurface environments.</title>
        <authorList>
            <person name="Methe B.A."/>
            <person name="Nelson K.E."/>
            <person name="Eisen J.A."/>
            <person name="Paulsen I.T."/>
            <person name="Nelson W."/>
            <person name="Heidelberg J.F."/>
            <person name="Wu D."/>
            <person name="Wu M."/>
            <person name="Ward N."/>
            <person name="Beanan M.J."/>
            <person name="Dodson R.J."/>
            <person name="Madupu R."/>
            <person name="Brinkac L.M."/>
            <person name="Daugherty S.C."/>
            <person name="DeBoy R.T."/>
            <person name="Durkin A.S."/>
            <person name="Gwinn M."/>
            <person name="Kolonay J.F."/>
            <person name="Sullivan S.A."/>
            <person name="Haft D.H."/>
            <person name="Selengut J."/>
            <person name="Davidsen T.M."/>
            <person name="Zafar N."/>
            <person name="White O."/>
            <person name="Tran B."/>
            <person name="Romero C."/>
            <person name="Forberger H.A."/>
            <person name="Weidman J."/>
            <person name="Khouri H."/>
            <person name="Feldblyum T.V."/>
            <person name="Utterback T.R."/>
            <person name="Van Aken S.E."/>
            <person name="Lovley D.R."/>
            <person name="Fraser C.M."/>
        </authorList>
    </citation>
    <scope>NUCLEOTIDE SEQUENCE [LARGE SCALE GENOMIC DNA]</scope>
    <source>
        <strain evidence="10">ATCC 51573 / DSM 12127 / PCA</strain>
    </source>
</reference>
<dbReference type="EMBL" id="AE017180">
    <property type="protein sequence ID" value="AAR36744.1"/>
    <property type="molecule type" value="Genomic_DNA"/>
</dbReference>
<comment type="similarity">
    <text evidence="3">Belongs to the Nudix hydrolase family. NudK subfamily.</text>
</comment>
<dbReference type="InterPro" id="IPR000086">
    <property type="entry name" value="NUDIX_hydrolase_dom"/>
</dbReference>
<dbReference type="InterPro" id="IPR015797">
    <property type="entry name" value="NUDIX_hydrolase-like_dom_sf"/>
</dbReference>
<evidence type="ECO:0000313" key="10">
    <source>
        <dbReference type="Proteomes" id="UP000000577"/>
    </source>
</evidence>
<dbReference type="PANTHER" id="PTHR11839:SF18">
    <property type="entry name" value="NUDIX HYDROLASE DOMAIN-CONTAINING PROTEIN"/>
    <property type="match status" value="1"/>
</dbReference>
<reference evidence="9 10" key="2">
    <citation type="journal article" date="2012" name="BMC Genomics">
        <title>Comparative genomic analysis of Geobacter sulfurreducens KN400, a strain with enhanced capacity for extracellular electron transfer and electricity production.</title>
        <authorList>
            <person name="Butler J.E."/>
            <person name="Young N.D."/>
            <person name="Aklujkar M."/>
            <person name="Lovley D.R."/>
        </authorList>
    </citation>
    <scope>NUCLEOTIDE SEQUENCE [LARGE SCALE GENOMIC DNA]</scope>
    <source>
        <strain evidence="10">ATCC 51573 / DSM 12127 / PCA</strain>
    </source>
</reference>
<evidence type="ECO:0000256" key="5">
    <source>
        <dbReference type="ARBA" id="ARBA00022801"/>
    </source>
</evidence>
<sequence length="173" mass="18846">MDTRNRMILFNGLVVNVEQMDVRIGAKGWHTFQVVRHPGGVGVLPLHEDGTVTLIRQLRPAVDDMLLEIPAGRLDPGEEPSACGRRELTEETGLTAERLESLGTILTSPGVFDERIHLFLAVGLTQGEATPEQYEEIETVRLPLADALALAAECGIRDGKTIAALLRASVRQS</sequence>